<dbReference type="KEGG" id="gma:AciX8_4081"/>
<dbReference type="SUPFAM" id="SSF51445">
    <property type="entry name" value="(Trans)glycosidases"/>
    <property type="match status" value="1"/>
</dbReference>
<sequence precursor="true">MLRSIALLAFLCHVVACSSSAAQAPFVNALVPQPRELQVSADPGLSFSQTTSVFLQAAASGPLSAATSRFIVRLQSTTGIELTTPLVPNHDAASIVIHVADASASQPTLGMDESYSLNVDSHRATIEANTIFGAYHGMETLLQLLQSNGSGWFLPPVHIVDTPRFPWRGLLLDPSRHFLPVPVLLRTLDAMAAVKMNVLHLHLTDFQGFRIESRVFPRLTADGSDGEFYTQDQMRAVVAYAAARGIRIVPEFDMPGHSMSWMAGYPQLASAPGPFHAEHSYHIFAAAMDPTRESTYEFLDRFFEEMTHIFPDQYVHIGGDETNGVAWKSNPRIAAYMKAHGYAKPSELQAEFSRRVQRILNRHGRKMIGWDEALSPDLLSGFVVQNRRGATSFAAAATQNRQTIYSQPYYLDHHSSSAEIYAAKLPTGQGMLGGEACMWGEEVNAQTIDSRVWPRTIAFAERMWSPPQVSDVEDMYRRLRIESLRLDAMGLEHLSNPQRLLRHISRSLSSPELETLAATLQPEDFIVRLQRQKPTRDTPLVGLVDAVVFDPPFEHEFDRTVDAFLHSTDDAAINQAASTLRRDFQSWVNTGPALDQLTESNPELKKVTERRHELIALGHLGLEELEARQHHEHLSAPDVAMAEQLLQRAATPDEGYVDFIVLQPLEQLLRAVR</sequence>
<dbReference type="InterPro" id="IPR017853">
    <property type="entry name" value="GH"/>
</dbReference>
<dbReference type="GO" id="GO:0006689">
    <property type="term" value="P:ganglioside catabolic process"/>
    <property type="evidence" value="ECO:0007669"/>
    <property type="project" value="TreeGrafter"/>
</dbReference>
<reference evidence="9 10" key="1">
    <citation type="submission" date="2011-11" db="EMBL/GenBank/DDBJ databases">
        <title>Complete sequence of Granulicella mallensis MP5ACTX8.</title>
        <authorList>
            <consortium name="US DOE Joint Genome Institute"/>
            <person name="Lucas S."/>
            <person name="Copeland A."/>
            <person name="Lapidus A."/>
            <person name="Cheng J.-F."/>
            <person name="Goodwin L."/>
            <person name="Pitluck S."/>
            <person name="Peters L."/>
            <person name="Lu M."/>
            <person name="Detter J.C."/>
            <person name="Han C."/>
            <person name="Tapia R."/>
            <person name="Land M."/>
            <person name="Hauser L."/>
            <person name="Kyrpides N."/>
            <person name="Ivanova N."/>
            <person name="Mikhailova N."/>
            <person name="Pagani I."/>
            <person name="Rawat S."/>
            <person name="Mannisto M."/>
            <person name="Haggblom M."/>
            <person name="Woyke T."/>
        </authorList>
    </citation>
    <scope>NUCLEOTIDE SEQUENCE [LARGE SCALE GENOMIC DNA]</scope>
    <source>
        <strain evidence="10">ATCC BAA-1857 / DSM 23137 / MP5ACTX8</strain>
    </source>
</reference>
<dbReference type="eggNOG" id="COG3525">
    <property type="taxonomic scope" value="Bacteria"/>
</dbReference>
<dbReference type="GO" id="GO:0005975">
    <property type="term" value="P:carbohydrate metabolic process"/>
    <property type="evidence" value="ECO:0007669"/>
    <property type="project" value="InterPro"/>
</dbReference>
<dbReference type="PANTHER" id="PTHR22600:SF21">
    <property type="entry name" value="BETA-HEXOSAMINIDASE A"/>
    <property type="match status" value="1"/>
</dbReference>
<dbReference type="Gene3D" id="3.20.20.80">
    <property type="entry name" value="Glycosidases"/>
    <property type="match status" value="1"/>
</dbReference>
<keyword evidence="4" id="KW-0326">Glycosidase</keyword>
<protein>
    <submittedName>
        <fullName evidence="9">Glycoside hydrolase, family 20, catalytic core</fullName>
    </submittedName>
</protein>
<organism evidence="9 10">
    <name type="scientific">Granulicella mallensis (strain ATCC BAA-1857 / DSM 23137 / MP5ACTX8)</name>
    <dbReference type="NCBI Taxonomy" id="682795"/>
    <lineage>
        <taxon>Bacteria</taxon>
        <taxon>Pseudomonadati</taxon>
        <taxon>Acidobacteriota</taxon>
        <taxon>Terriglobia</taxon>
        <taxon>Terriglobales</taxon>
        <taxon>Acidobacteriaceae</taxon>
        <taxon>Granulicella</taxon>
    </lineage>
</organism>
<dbReference type="GO" id="GO:0030203">
    <property type="term" value="P:glycosaminoglycan metabolic process"/>
    <property type="evidence" value="ECO:0007669"/>
    <property type="project" value="TreeGrafter"/>
</dbReference>
<dbReference type="GO" id="GO:0005764">
    <property type="term" value="C:lysosome"/>
    <property type="evidence" value="ECO:0007669"/>
    <property type="project" value="TreeGrafter"/>
</dbReference>
<keyword evidence="10" id="KW-1185">Reference proteome</keyword>
<dbReference type="HOGENOM" id="CLU_007082_5_1_0"/>
<evidence type="ECO:0000256" key="3">
    <source>
        <dbReference type="ARBA" id="ARBA00023180"/>
    </source>
</evidence>
<gene>
    <name evidence="9" type="ordered locus">AciX8_4081</name>
</gene>
<dbReference type="GO" id="GO:0016020">
    <property type="term" value="C:membrane"/>
    <property type="evidence" value="ECO:0007669"/>
    <property type="project" value="TreeGrafter"/>
</dbReference>
<keyword evidence="6" id="KW-0732">Signal</keyword>
<dbReference type="AlphaFoldDB" id="G8NQ28"/>
<accession>G8NQ28</accession>
<dbReference type="InterPro" id="IPR029019">
    <property type="entry name" value="HEX_eukaryotic_N"/>
</dbReference>
<feature type="domain" description="Beta-hexosaminidase eukaryotic type N-terminal" evidence="8">
    <location>
        <begin position="52"/>
        <end position="144"/>
    </location>
</feature>
<dbReference type="Pfam" id="PF14845">
    <property type="entry name" value="Glycohydro_20b2"/>
    <property type="match status" value="1"/>
</dbReference>
<evidence type="ECO:0000256" key="5">
    <source>
        <dbReference type="PIRSR" id="PIRSR625705-1"/>
    </source>
</evidence>
<dbReference type="PRINTS" id="PR00738">
    <property type="entry name" value="GLHYDRLASE20"/>
</dbReference>
<dbReference type="SUPFAM" id="SSF55545">
    <property type="entry name" value="beta-N-acetylhexosaminidase-like domain"/>
    <property type="match status" value="1"/>
</dbReference>
<name>G8NQ28_GRAMM</name>
<feature type="domain" description="Glycoside hydrolase family 20 catalytic" evidence="7">
    <location>
        <begin position="165"/>
        <end position="466"/>
    </location>
</feature>
<dbReference type="Gene3D" id="3.30.379.10">
    <property type="entry name" value="Chitobiase/beta-hexosaminidase domain 2-like"/>
    <property type="match status" value="1"/>
</dbReference>
<dbReference type="InterPro" id="IPR025705">
    <property type="entry name" value="Beta_hexosaminidase_sua/sub"/>
</dbReference>
<dbReference type="RefSeq" id="WP_014267233.1">
    <property type="nucleotide sequence ID" value="NC_016631.1"/>
</dbReference>
<evidence type="ECO:0000256" key="1">
    <source>
        <dbReference type="ARBA" id="ARBA00006285"/>
    </source>
</evidence>
<keyword evidence="2 9" id="KW-0378">Hydrolase</keyword>
<dbReference type="OrthoDB" id="1098018at2"/>
<dbReference type="GO" id="GO:0004563">
    <property type="term" value="F:beta-N-acetylhexosaminidase activity"/>
    <property type="evidence" value="ECO:0007669"/>
    <property type="project" value="InterPro"/>
</dbReference>
<evidence type="ECO:0000256" key="4">
    <source>
        <dbReference type="ARBA" id="ARBA00023295"/>
    </source>
</evidence>
<proteinExistence type="inferred from homology"/>
<comment type="similarity">
    <text evidence="1">Belongs to the glycosyl hydrolase 20 family.</text>
</comment>
<evidence type="ECO:0000313" key="9">
    <source>
        <dbReference type="EMBL" id="AEU38362.1"/>
    </source>
</evidence>
<feature type="chain" id="PRO_5003512175" evidence="6">
    <location>
        <begin position="22"/>
        <end position="673"/>
    </location>
</feature>
<dbReference type="InterPro" id="IPR015883">
    <property type="entry name" value="Glyco_hydro_20_cat"/>
</dbReference>
<dbReference type="Proteomes" id="UP000007113">
    <property type="component" value="Chromosome"/>
</dbReference>
<dbReference type="InterPro" id="IPR029018">
    <property type="entry name" value="Hex-like_dom2"/>
</dbReference>
<dbReference type="PANTHER" id="PTHR22600">
    <property type="entry name" value="BETA-HEXOSAMINIDASE"/>
    <property type="match status" value="1"/>
</dbReference>
<evidence type="ECO:0000256" key="2">
    <source>
        <dbReference type="ARBA" id="ARBA00022801"/>
    </source>
</evidence>
<dbReference type="STRING" id="682795.AciX8_4081"/>
<keyword evidence="3" id="KW-0325">Glycoprotein</keyword>
<evidence type="ECO:0000259" key="8">
    <source>
        <dbReference type="Pfam" id="PF14845"/>
    </source>
</evidence>
<dbReference type="EMBL" id="CP003130">
    <property type="protein sequence ID" value="AEU38362.1"/>
    <property type="molecule type" value="Genomic_DNA"/>
</dbReference>
<evidence type="ECO:0000313" key="10">
    <source>
        <dbReference type="Proteomes" id="UP000007113"/>
    </source>
</evidence>
<feature type="signal peptide" evidence="6">
    <location>
        <begin position="1"/>
        <end position="21"/>
    </location>
</feature>
<evidence type="ECO:0000256" key="6">
    <source>
        <dbReference type="SAM" id="SignalP"/>
    </source>
</evidence>
<dbReference type="Pfam" id="PF00728">
    <property type="entry name" value="Glyco_hydro_20"/>
    <property type="match status" value="1"/>
</dbReference>
<feature type="active site" description="Proton donor" evidence="5">
    <location>
        <position position="321"/>
    </location>
</feature>
<evidence type="ECO:0000259" key="7">
    <source>
        <dbReference type="Pfam" id="PF00728"/>
    </source>
</evidence>